<reference evidence="1" key="1">
    <citation type="journal article" date="2022" name="bioRxiv">
        <title>Population genetic analysis of Ophidiomyces ophidiicola, the causative agent of snake fungal disease, indicates recent introductions to the USA.</title>
        <authorList>
            <person name="Ladner J.T."/>
            <person name="Palmer J.M."/>
            <person name="Ettinger C.L."/>
            <person name="Stajich J.E."/>
            <person name="Farrell T.M."/>
            <person name="Glorioso B.M."/>
            <person name="Lawson B."/>
            <person name="Price S.J."/>
            <person name="Stengle A.G."/>
            <person name="Grear D.A."/>
            <person name="Lorch J.M."/>
        </authorList>
    </citation>
    <scope>NUCLEOTIDE SEQUENCE</scope>
    <source>
        <strain evidence="1">NWHC 24266-5</strain>
    </source>
</reference>
<comment type="caution">
    <text evidence="1">The sequence shown here is derived from an EMBL/GenBank/DDBJ whole genome shotgun (WGS) entry which is preliminary data.</text>
</comment>
<organism evidence="1">
    <name type="scientific">Ophidiomyces ophidiicola</name>
    <dbReference type="NCBI Taxonomy" id="1387563"/>
    <lineage>
        <taxon>Eukaryota</taxon>
        <taxon>Fungi</taxon>
        <taxon>Dikarya</taxon>
        <taxon>Ascomycota</taxon>
        <taxon>Pezizomycotina</taxon>
        <taxon>Eurotiomycetes</taxon>
        <taxon>Eurotiomycetidae</taxon>
        <taxon>Onygenales</taxon>
        <taxon>Onygenaceae</taxon>
        <taxon>Ophidiomyces</taxon>
    </lineage>
</organism>
<proteinExistence type="predicted"/>
<evidence type="ECO:0000313" key="1">
    <source>
        <dbReference type="EMBL" id="KAI2381908.1"/>
    </source>
</evidence>
<sequence>MPSFRGLIALAALAGSAYAKFDSGSSSNLALYWGQNSFGRGSGELAQQRLGYYCEDPNIDMIQIAFVVAINGPGGAPQVNFANQGDICEKFPGTGLLNCPQIGEDMKKCQFKQKTIILSIGGATYSEGGFRSETEAVAAADMIWETFGPKMDSTRRRPFGDAVVDGFDLDFESNVANMDFFANRLRKLMSYNNSKPFYLTVTPQCPYPDLNNRGMLEGKVEFDAVFVQFYNNYCGLNSFQQGGEQQNFNLKAWDNWAKSMSKNKNVKILVGAPANTGAAGSGYVEASTLASVIQYSKTFSSFGGVMLWDASQGWANGNFIATVKKALGRSFWRFRA</sequence>
<accession>A0ACB8UNL2</accession>
<keyword evidence="1" id="KW-0378">Hydrolase</keyword>
<gene>
    <name evidence="1" type="primary">CHT2_2</name>
    <name evidence="1" type="ORF">LOY88_006490</name>
</gene>
<name>A0ACB8UNL2_9EURO</name>
<dbReference type="EC" id="3.2.1.14" evidence="1"/>
<keyword evidence="1" id="KW-0326">Glycosidase</keyword>
<dbReference type="EMBL" id="JALBCA010000159">
    <property type="protein sequence ID" value="KAI2381908.1"/>
    <property type="molecule type" value="Genomic_DNA"/>
</dbReference>
<protein>
    <submittedName>
        <fullName evidence="1">Chitinase 2</fullName>
        <ecNumber evidence="1">3.2.1.14</ecNumber>
    </submittedName>
</protein>